<accession>A0AAW4B572</accession>
<dbReference type="Proteomes" id="UP000786185">
    <property type="component" value="Unassembled WGS sequence"/>
</dbReference>
<evidence type="ECO:0000313" key="1">
    <source>
        <dbReference type="EMBL" id="MBF4433250.1"/>
    </source>
</evidence>
<protein>
    <submittedName>
        <fullName evidence="1">Uncharacterized protein</fullName>
    </submittedName>
</protein>
<comment type="caution">
    <text evidence="1">The sequence shown here is derived from an EMBL/GenBank/DDBJ whole genome shotgun (WGS) entry which is preliminary data.</text>
</comment>
<name>A0AAW4B572_VIBAN</name>
<dbReference type="EMBL" id="SCLC01000001">
    <property type="protein sequence ID" value="MBF4433250.1"/>
    <property type="molecule type" value="Genomic_DNA"/>
</dbReference>
<organism evidence="1 2">
    <name type="scientific">Vibrio anguillarum</name>
    <name type="common">Listonella anguillarum</name>
    <dbReference type="NCBI Taxonomy" id="55601"/>
    <lineage>
        <taxon>Bacteria</taxon>
        <taxon>Pseudomonadati</taxon>
        <taxon>Pseudomonadota</taxon>
        <taxon>Gammaproteobacteria</taxon>
        <taxon>Vibrionales</taxon>
        <taxon>Vibrionaceae</taxon>
        <taxon>Vibrio</taxon>
    </lineage>
</organism>
<sequence length="179" mass="20382">MDLIDLQIKIHRQNIEKGWWDEHRSFSKLTNLNISEVSEAVEADRKDLMDDKLKAYKGVPVEAADGCIRGFDVLASLGNESYEASDMAIAVIKNNPTDVDYLLAFSSWCFSIAWEFAELKKAPNAAKQYIVDAVNALFEVIMIYGHNPVDLMLEKIEFNATRPDHQRENRQGLVGQKKY</sequence>
<proteinExistence type="predicted"/>
<dbReference type="AlphaFoldDB" id="A0AAW4B572"/>
<evidence type="ECO:0000313" key="2">
    <source>
        <dbReference type="Proteomes" id="UP000786185"/>
    </source>
</evidence>
<gene>
    <name evidence="1" type="ORF">ERJ77_01820</name>
</gene>
<reference evidence="1" key="1">
    <citation type="journal article" date="2021" name="PeerJ">
        <title>Analysis of 44 Vibrio anguillarum genomes reveals high genetic diversity.</title>
        <authorList>
            <person name="Hansen M.J."/>
            <person name="Dalsgaard I."/>
        </authorList>
    </citation>
    <scope>NUCLEOTIDE SEQUENCE</scope>
    <source>
        <strain evidence="1">850617-1/1</strain>
    </source>
</reference>